<dbReference type="PANTHER" id="PTHR11626">
    <property type="entry name" value="FARNESYL-DIPHOSPHATE FARNESYLTRANSFERASE"/>
    <property type="match status" value="1"/>
</dbReference>
<dbReference type="InterPro" id="IPR002060">
    <property type="entry name" value="Squ/phyt_synthse"/>
</dbReference>
<dbReference type="Proteomes" id="UP000647424">
    <property type="component" value="Unassembled WGS sequence"/>
</dbReference>
<dbReference type="AlphaFoldDB" id="A0A927FH92"/>
<dbReference type="SFLD" id="SFLDG01018">
    <property type="entry name" value="Squalene/Phytoene_Synthase_Lik"/>
    <property type="match status" value="1"/>
</dbReference>
<gene>
    <name evidence="1" type="ORF">IC609_12545</name>
</gene>
<dbReference type="RefSeq" id="WP_191819805.1">
    <property type="nucleotide sequence ID" value="NZ_JACYFT010000002.1"/>
</dbReference>
<dbReference type="EMBL" id="JACYFT010000002">
    <property type="protein sequence ID" value="MBD8051375.1"/>
    <property type="molecule type" value="Genomic_DNA"/>
</dbReference>
<comment type="caution">
    <text evidence="1">The sequence shown here is derived from an EMBL/GenBank/DDBJ whole genome shotgun (WGS) entry which is preliminary data.</text>
</comment>
<dbReference type="GO" id="GO:0045338">
    <property type="term" value="P:farnesyl diphosphate metabolic process"/>
    <property type="evidence" value="ECO:0007669"/>
    <property type="project" value="InterPro"/>
</dbReference>
<dbReference type="InterPro" id="IPR044844">
    <property type="entry name" value="Trans_IPPS_euk-type"/>
</dbReference>
<dbReference type="PANTHER" id="PTHR11626:SF2">
    <property type="entry name" value="SQUALENE SYNTHASE"/>
    <property type="match status" value="1"/>
</dbReference>
<dbReference type="SUPFAM" id="SSF48576">
    <property type="entry name" value="Terpenoid synthases"/>
    <property type="match status" value="1"/>
</dbReference>
<sequence length="342" mass="37848">MQKAGPFSSAPRKLLRGVSRSFYLSIRLLPSALQAPIEVGYLLARATDTVADTTTLPQADRLDLLQAMMAAIDAPAGDLRHCHQALTEFAERQTDPHERSLMQGLPDCLPLLQALSPDDQNSVRWVLGHITHGQILDIERFGQGPAALATDAQLDDYTWLVAGCVGEFWTELCERHLPGFATQSTDAMRQAGRAYGMGLQRLNILRDAGADLVAGRCYLPETRLAPLGLSPEQLMKASRTGDAATLQRLAPLWDDYLQQTHTQLREGVLYSQRLTSRRLRLASALPALIGARTVALLRQAGPQALPQRVKMPRSEVRALLWRLLWRLASPNALAHEFQRLSQ</sequence>
<dbReference type="GO" id="GO:0051996">
    <property type="term" value="F:squalene synthase [NAD(P)H] activity"/>
    <property type="evidence" value="ECO:0007669"/>
    <property type="project" value="InterPro"/>
</dbReference>
<dbReference type="Pfam" id="PF00494">
    <property type="entry name" value="SQS_PSY"/>
    <property type="match status" value="1"/>
</dbReference>
<accession>A0A927FH92</accession>
<dbReference type="Gene3D" id="1.10.600.10">
    <property type="entry name" value="Farnesyl Diphosphate Synthase"/>
    <property type="match status" value="1"/>
</dbReference>
<dbReference type="InterPro" id="IPR008949">
    <property type="entry name" value="Isoprenoid_synthase_dom_sf"/>
</dbReference>
<name>A0A927FH92_9BURK</name>
<protein>
    <submittedName>
        <fullName evidence="1">Squalene/phytoene synthase family protein</fullName>
    </submittedName>
</protein>
<evidence type="ECO:0000313" key="2">
    <source>
        <dbReference type="Proteomes" id="UP000647424"/>
    </source>
</evidence>
<organism evidence="1 2">
    <name type="scientific">Limnohabitans radicicola</name>
    <dbReference type="NCBI Taxonomy" id="2771427"/>
    <lineage>
        <taxon>Bacteria</taxon>
        <taxon>Pseudomonadati</taxon>
        <taxon>Pseudomonadota</taxon>
        <taxon>Betaproteobacteria</taxon>
        <taxon>Burkholderiales</taxon>
        <taxon>Comamonadaceae</taxon>
        <taxon>Limnohabitans</taxon>
    </lineage>
</organism>
<dbReference type="SFLD" id="SFLDS00005">
    <property type="entry name" value="Isoprenoid_Synthase_Type_I"/>
    <property type="match status" value="1"/>
</dbReference>
<keyword evidence="2" id="KW-1185">Reference proteome</keyword>
<proteinExistence type="predicted"/>
<evidence type="ECO:0000313" key="1">
    <source>
        <dbReference type="EMBL" id="MBD8051375.1"/>
    </source>
</evidence>
<reference evidence="1" key="1">
    <citation type="submission" date="2020-09" db="EMBL/GenBank/DDBJ databases">
        <title>Genome seq and assembly of Limnohabitants sp.</title>
        <authorList>
            <person name="Chhetri G."/>
        </authorList>
    </citation>
    <scope>NUCLEOTIDE SEQUENCE</scope>
    <source>
        <strain evidence="1">JUR4</strain>
    </source>
</reference>